<evidence type="ECO:0000256" key="2">
    <source>
        <dbReference type="ARBA" id="ARBA00022563"/>
    </source>
</evidence>
<evidence type="ECO:0000256" key="3">
    <source>
        <dbReference type="ARBA" id="ARBA00022857"/>
    </source>
</evidence>
<evidence type="ECO:0000256" key="6">
    <source>
        <dbReference type="ARBA" id="ARBA00038212"/>
    </source>
</evidence>
<dbReference type="EC" id="1.5.1.50" evidence="7"/>
<evidence type="ECO:0000256" key="10">
    <source>
        <dbReference type="ARBA" id="ARBA00048873"/>
    </source>
</evidence>
<dbReference type="Gene3D" id="3.40.50.720">
    <property type="entry name" value="NAD(P)-binding Rossmann-like Domain"/>
    <property type="match status" value="1"/>
</dbReference>
<evidence type="ECO:0000256" key="4">
    <source>
        <dbReference type="ARBA" id="ARBA00023002"/>
    </source>
</evidence>
<keyword evidence="3" id="KW-0521">NADP</keyword>
<dbReference type="PRINTS" id="PR00080">
    <property type="entry name" value="SDRFAMILY"/>
</dbReference>
<dbReference type="Proteomes" id="UP001220478">
    <property type="component" value="Chromosome"/>
</dbReference>
<protein>
    <recommendedName>
        <fullName evidence="8">Dihydromonapterin reductase</fullName>
        <ecNumber evidence="1">1.5.1.3</ecNumber>
        <ecNumber evidence="7">1.5.1.50</ecNumber>
    </recommendedName>
    <alternativeName>
        <fullName evidence="9">Dihydrofolate reductase</fullName>
    </alternativeName>
</protein>
<comment type="catalytic activity">
    <reaction evidence="10">
        <text>(6S)-5,6,7,8-tetrahydrofolate + NADP(+) = 7,8-dihydrofolate + NADPH + H(+)</text>
        <dbReference type="Rhea" id="RHEA:15009"/>
        <dbReference type="ChEBI" id="CHEBI:15378"/>
        <dbReference type="ChEBI" id="CHEBI:57451"/>
        <dbReference type="ChEBI" id="CHEBI:57453"/>
        <dbReference type="ChEBI" id="CHEBI:57783"/>
        <dbReference type="ChEBI" id="CHEBI:58349"/>
        <dbReference type="EC" id="1.5.1.3"/>
    </reaction>
</comment>
<accession>A0ABY8C5X4</accession>
<evidence type="ECO:0000256" key="7">
    <source>
        <dbReference type="ARBA" id="ARBA00039145"/>
    </source>
</evidence>
<organism evidence="12 13">
    <name type="scientific">Amygdalobacter indicium</name>
    <dbReference type="NCBI Taxonomy" id="3029272"/>
    <lineage>
        <taxon>Bacteria</taxon>
        <taxon>Bacillati</taxon>
        <taxon>Bacillota</taxon>
        <taxon>Clostridia</taxon>
        <taxon>Eubacteriales</taxon>
        <taxon>Oscillospiraceae</taxon>
        <taxon>Amygdalobacter</taxon>
    </lineage>
</organism>
<evidence type="ECO:0000256" key="8">
    <source>
        <dbReference type="ARBA" id="ARBA00039631"/>
    </source>
</evidence>
<reference evidence="12 13" key="1">
    <citation type="submission" date="2023-02" db="EMBL/GenBank/DDBJ databases">
        <title>Novel Oscillospiraceae bacterial genomes.</title>
        <authorList>
            <person name="Srinivasan S."/>
            <person name="Austin M.N."/>
            <person name="Fiedler T.L."/>
            <person name="Strenk S.M."/>
            <person name="Agnew K.J."/>
            <person name="Nagana Gowda G.A."/>
            <person name="Raftery D."/>
            <person name="Beamer M.A."/>
            <person name="Achilles S.L."/>
            <person name="Wiesenfeld H.C."/>
            <person name="Fredricks D.N."/>
            <person name="Hillier S.L."/>
        </authorList>
    </citation>
    <scope>NUCLEOTIDE SEQUENCE [LARGE SCALE GENOMIC DNA]</scope>
    <source>
        <strain evidence="12 13">CHIC02 1186E3-8</strain>
    </source>
</reference>
<evidence type="ECO:0000256" key="1">
    <source>
        <dbReference type="ARBA" id="ARBA00012856"/>
    </source>
</evidence>
<dbReference type="InterPro" id="IPR020904">
    <property type="entry name" value="Sc_DH/Rdtase_CS"/>
</dbReference>
<dbReference type="Pfam" id="PF13561">
    <property type="entry name" value="adh_short_C2"/>
    <property type="match status" value="1"/>
</dbReference>
<gene>
    <name evidence="12" type="ORF">PYS61_05200</name>
</gene>
<evidence type="ECO:0000256" key="5">
    <source>
        <dbReference type="ARBA" id="ARBA00037508"/>
    </source>
</evidence>
<dbReference type="PROSITE" id="PS00061">
    <property type="entry name" value="ADH_SHORT"/>
    <property type="match status" value="1"/>
</dbReference>
<dbReference type="InterPro" id="IPR036291">
    <property type="entry name" value="NAD(P)-bd_dom_sf"/>
</dbReference>
<evidence type="ECO:0000313" key="12">
    <source>
        <dbReference type="EMBL" id="WEG35329.1"/>
    </source>
</evidence>
<dbReference type="SUPFAM" id="SSF51735">
    <property type="entry name" value="NAD(P)-binding Rossmann-fold domains"/>
    <property type="match status" value="1"/>
</dbReference>
<dbReference type="RefSeq" id="WP_315567692.1">
    <property type="nucleotide sequence ID" value="NZ_CP118866.1"/>
</dbReference>
<dbReference type="EMBL" id="CP118868">
    <property type="protein sequence ID" value="WEG35329.1"/>
    <property type="molecule type" value="Genomic_DNA"/>
</dbReference>
<comment type="function">
    <text evidence="5">Catalyzes the reduction of dihydromonapterin to tetrahydromonapterin. Also has lower activity with dihydrofolate.</text>
</comment>
<keyword evidence="4" id="KW-0560">Oxidoreductase</keyword>
<comment type="similarity">
    <text evidence="6">Belongs to the short-chain dehydrogenases/reductases (SDR) family. FolM subfamily.</text>
</comment>
<dbReference type="EC" id="1.5.1.3" evidence="1"/>
<evidence type="ECO:0000256" key="11">
    <source>
        <dbReference type="ARBA" id="ARBA00049376"/>
    </source>
</evidence>
<keyword evidence="2" id="KW-0554">One-carbon metabolism</keyword>
<evidence type="ECO:0000313" key="13">
    <source>
        <dbReference type="Proteomes" id="UP001220478"/>
    </source>
</evidence>
<dbReference type="PRINTS" id="PR00081">
    <property type="entry name" value="GDHRDH"/>
</dbReference>
<dbReference type="CDD" id="cd05233">
    <property type="entry name" value="SDR_c"/>
    <property type="match status" value="1"/>
</dbReference>
<name>A0ABY8C5X4_9FIRM</name>
<dbReference type="PANTHER" id="PTHR43639">
    <property type="entry name" value="OXIDOREDUCTASE, SHORT-CHAIN DEHYDROGENASE/REDUCTASE FAMILY (AFU_ORTHOLOGUE AFUA_5G02870)"/>
    <property type="match status" value="1"/>
</dbReference>
<comment type="catalytic activity">
    <reaction evidence="11">
        <text>7,8-dihydromonapterin + NADPH + H(+) = 5,6,7,8-tetrahydromonapterin + NADP(+)</text>
        <dbReference type="Rhea" id="RHEA:34847"/>
        <dbReference type="ChEBI" id="CHEBI:15378"/>
        <dbReference type="ChEBI" id="CHEBI:57783"/>
        <dbReference type="ChEBI" id="CHEBI:58349"/>
        <dbReference type="ChEBI" id="CHEBI:71175"/>
        <dbReference type="ChEBI" id="CHEBI:71177"/>
        <dbReference type="EC" id="1.5.1.50"/>
    </reaction>
</comment>
<proteinExistence type="inferred from homology"/>
<sequence length="256" mass="27856">MIEKTKSKWALITGASGSLGRELALLLAQENYSLILHYQSNISACRKLVEDCQSISGKSADNYLLWQADFSDPAQLEPALAAVLKKIPYLNVLINNAAVDSYEMVNDIEWQNLQKLLQVNIAAPILLTKGCLPQLKAAAAVSAAQIINISSIWGIYGAAMETAYSASKGAINALTKSLAKELYDFPIRVNAIAPGLFTSKMNDRFTNAEITAFVKEHSLLQRAADAREIAQTALFLLSDRATYINGQILEVSGAYI</sequence>
<evidence type="ECO:0000256" key="9">
    <source>
        <dbReference type="ARBA" id="ARBA00042299"/>
    </source>
</evidence>
<dbReference type="PANTHER" id="PTHR43639:SF6">
    <property type="entry name" value="DIHYDROMONAPTERIN REDUCTASE"/>
    <property type="match status" value="1"/>
</dbReference>
<dbReference type="InterPro" id="IPR002347">
    <property type="entry name" value="SDR_fam"/>
</dbReference>
<keyword evidence="13" id="KW-1185">Reference proteome</keyword>